<evidence type="ECO:0000313" key="1">
    <source>
        <dbReference type="EMBL" id="CAB4288309.1"/>
    </source>
</evidence>
<organism evidence="1 2">
    <name type="scientific">Prunus armeniaca</name>
    <name type="common">Apricot</name>
    <name type="synonym">Armeniaca vulgaris</name>
    <dbReference type="NCBI Taxonomy" id="36596"/>
    <lineage>
        <taxon>Eukaryota</taxon>
        <taxon>Viridiplantae</taxon>
        <taxon>Streptophyta</taxon>
        <taxon>Embryophyta</taxon>
        <taxon>Tracheophyta</taxon>
        <taxon>Spermatophyta</taxon>
        <taxon>Magnoliopsida</taxon>
        <taxon>eudicotyledons</taxon>
        <taxon>Gunneridae</taxon>
        <taxon>Pentapetalae</taxon>
        <taxon>rosids</taxon>
        <taxon>fabids</taxon>
        <taxon>Rosales</taxon>
        <taxon>Rosaceae</taxon>
        <taxon>Amygdaloideae</taxon>
        <taxon>Amygdaleae</taxon>
        <taxon>Prunus</taxon>
    </lineage>
</organism>
<reference evidence="1 2" key="1">
    <citation type="submission" date="2020-05" db="EMBL/GenBank/DDBJ databases">
        <authorList>
            <person name="Campoy J."/>
            <person name="Schneeberger K."/>
            <person name="Spophaly S."/>
        </authorList>
    </citation>
    <scope>NUCLEOTIDE SEQUENCE [LARGE SCALE GENOMIC DNA]</scope>
    <source>
        <strain evidence="1">PruArmRojPasFocal</strain>
    </source>
</reference>
<accession>A0A6J5VGV7</accession>
<protein>
    <submittedName>
        <fullName evidence="1">Uncharacterized protein</fullName>
    </submittedName>
</protein>
<gene>
    <name evidence="1" type="ORF">CURHAP_LOCUS46470</name>
</gene>
<evidence type="ECO:0000313" key="2">
    <source>
        <dbReference type="Proteomes" id="UP000507222"/>
    </source>
</evidence>
<name>A0A6J5VGV7_PRUAR</name>
<proteinExistence type="predicted"/>
<dbReference type="AlphaFoldDB" id="A0A6J5VGV7"/>
<dbReference type="EMBL" id="CAEKDK010000007">
    <property type="protein sequence ID" value="CAB4288309.1"/>
    <property type="molecule type" value="Genomic_DNA"/>
</dbReference>
<dbReference type="Proteomes" id="UP000507222">
    <property type="component" value="Unassembled WGS sequence"/>
</dbReference>
<sequence>MAGYEHNIKWDPDSYGENESKSLEAYLVLSMAASQPIDFLPVAFDASDGPTSDSEGELEKSMLAQSTVSKAFSDFSHFL</sequence>